<name>A0A4R9GM24_9LEPT</name>
<protein>
    <recommendedName>
        <fullName evidence="6 7">6-phosphogluconolactonase</fullName>
        <shortName evidence="7">6PGL</shortName>
        <ecNumber evidence="5 7">3.1.1.31</ecNumber>
    </recommendedName>
</protein>
<accession>A0A4R9GM24</accession>
<comment type="pathway">
    <text evidence="3 7">Carbohydrate degradation; pentose phosphate pathway; D-ribulose 5-phosphate from D-glucose 6-phosphate (oxidative stage): step 2/3.</text>
</comment>
<dbReference type="GO" id="GO:0017057">
    <property type="term" value="F:6-phosphogluconolactonase activity"/>
    <property type="evidence" value="ECO:0007669"/>
    <property type="project" value="UniProtKB-UniRule"/>
</dbReference>
<evidence type="ECO:0000256" key="2">
    <source>
        <dbReference type="ARBA" id="ARBA00002681"/>
    </source>
</evidence>
<proteinExistence type="inferred from homology"/>
<dbReference type="Proteomes" id="UP000297855">
    <property type="component" value="Unassembled WGS sequence"/>
</dbReference>
<evidence type="ECO:0000256" key="3">
    <source>
        <dbReference type="ARBA" id="ARBA00004961"/>
    </source>
</evidence>
<dbReference type="InterPro" id="IPR037171">
    <property type="entry name" value="NagB/RpiA_transferase-like"/>
</dbReference>
<evidence type="ECO:0000256" key="7">
    <source>
        <dbReference type="RuleBase" id="RU365095"/>
    </source>
</evidence>
<dbReference type="PANTHER" id="PTHR11054">
    <property type="entry name" value="6-PHOSPHOGLUCONOLACTONASE"/>
    <property type="match status" value="1"/>
</dbReference>
<keyword evidence="7 9" id="KW-0378">Hydrolase</keyword>
<dbReference type="NCBIfam" id="TIGR01198">
    <property type="entry name" value="pgl"/>
    <property type="match status" value="1"/>
</dbReference>
<feature type="domain" description="Glucosamine/galactosamine-6-phosphate isomerase" evidence="8">
    <location>
        <begin position="11"/>
        <end position="211"/>
    </location>
</feature>
<dbReference type="PANTHER" id="PTHR11054:SF0">
    <property type="entry name" value="6-PHOSPHOGLUCONOLACTONASE"/>
    <property type="match status" value="1"/>
</dbReference>
<organism evidence="9 10">
    <name type="scientific">Leptospira fluminis</name>
    <dbReference type="NCBI Taxonomy" id="2484979"/>
    <lineage>
        <taxon>Bacteria</taxon>
        <taxon>Pseudomonadati</taxon>
        <taxon>Spirochaetota</taxon>
        <taxon>Spirochaetia</taxon>
        <taxon>Leptospirales</taxon>
        <taxon>Leptospiraceae</taxon>
        <taxon>Leptospira</taxon>
    </lineage>
</organism>
<sequence>MNLRFFNFSDRVKFSESIVARISFFAEISIRERGAFHIVLAGGETPKSVYSRLREIRTSWPDWRFWFGDERCLPKGGTDRNDTMARRSLLDFLPVAESQIYSIPAELGPISASKEYSVFLKSASIFDVSLLGIGEDGHTASLFPGRELGDSPNSPDVLAVLDAPKPPAERVSLSSNRLKHSRCVMFLAAGGTKKEIVERLKMGEEMPASGIFGLENTEIYYSEI</sequence>
<dbReference type="InterPro" id="IPR005900">
    <property type="entry name" value="6-phosphogluconolactonase_DevB"/>
</dbReference>
<reference evidence="9" key="1">
    <citation type="journal article" date="2019" name="PLoS Negl. Trop. Dis.">
        <title>Revisiting the worldwide diversity of Leptospira species in the environment.</title>
        <authorList>
            <person name="Vincent A.T."/>
            <person name="Schiettekatte O."/>
            <person name="Bourhy P."/>
            <person name="Veyrier F.J."/>
            <person name="Picardeau M."/>
        </authorList>
    </citation>
    <scope>NUCLEOTIDE SEQUENCE [LARGE SCALE GENOMIC DNA]</scope>
    <source>
        <strain evidence="9">SCS5</strain>
    </source>
</reference>
<evidence type="ECO:0000313" key="9">
    <source>
        <dbReference type="EMBL" id="TGK17264.1"/>
    </source>
</evidence>
<dbReference type="InterPro" id="IPR039104">
    <property type="entry name" value="6PGL"/>
</dbReference>
<evidence type="ECO:0000313" key="10">
    <source>
        <dbReference type="Proteomes" id="UP000297855"/>
    </source>
</evidence>
<dbReference type="GO" id="GO:0005975">
    <property type="term" value="P:carbohydrate metabolic process"/>
    <property type="evidence" value="ECO:0007669"/>
    <property type="project" value="UniProtKB-UniRule"/>
</dbReference>
<evidence type="ECO:0000256" key="4">
    <source>
        <dbReference type="ARBA" id="ARBA00010662"/>
    </source>
</evidence>
<dbReference type="CDD" id="cd01400">
    <property type="entry name" value="6PGL"/>
    <property type="match status" value="1"/>
</dbReference>
<dbReference type="OrthoDB" id="9810967at2"/>
<dbReference type="InterPro" id="IPR006148">
    <property type="entry name" value="Glc/Gal-6P_isomerase"/>
</dbReference>
<gene>
    <name evidence="7 9" type="primary">pgl</name>
    <name evidence="9" type="ORF">EHO61_12690</name>
</gene>
<dbReference type="AlphaFoldDB" id="A0A4R9GM24"/>
<dbReference type="UniPathway" id="UPA00115">
    <property type="reaction ID" value="UER00409"/>
</dbReference>
<evidence type="ECO:0000259" key="8">
    <source>
        <dbReference type="Pfam" id="PF01182"/>
    </source>
</evidence>
<comment type="similarity">
    <text evidence="4 7">Belongs to the glucosamine/galactosamine-6-phosphate isomerase family. 6-phosphogluconolactonase subfamily.</text>
</comment>
<dbReference type="GO" id="GO:0006098">
    <property type="term" value="P:pentose-phosphate shunt"/>
    <property type="evidence" value="ECO:0007669"/>
    <property type="project" value="UniProtKB-UniPathway"/>
</dbReference>
<comment type="catalytic activity">
    <reaction evidence="1 7">
        <text>6-phospho-D-glucono-1,5-lactone + H2O = 6-phospho-D-gluconate + H(+)</text>
        <dbReference type="Rhea" id="RHEA:12556"/>
        <dbReference type="ChEBI" id="CHEBI:15377"/>
        <dbReference type="ChEBI" id="CHEBI:15378"/>
        <dbReference type="ChEBI" id="CHEBI:57955"/>
        <dbReference type="ChEBI" id="CHEBI:58759"/>
        <dbReference type="EC" id="3.1.1.31"/>
    </reaction>
</comment>
<dbReference type="Pfam" id="PF01182">
    <property type="entry name" value="Glucosamine_iso"/>
    <property type="match status" value="1"/>
</dbReference>
<dbReference type="SUPFAM" id="SSF100950">
    <property type="entry name" value="NagB/RpiA/CoA transferase-like"/>
    <property type="match status" value="1"/>
</dbReference>
<comment type="caution">
    <text evidence="9">The sequence shown here is derived from an EMBL/GenBank/DDBJ whole genome shotgun (WGS) entry which is preliminary data.</text>
</comment>
<keyword evidence="10" id="KW-1185">Reference proteome</keyword>
<dbReference type="EC" id="3.1.1.31" evidence="5 7"/>
<evidence type="ECO:0000256" key="5">
    <source>
        <dbReference type="ARBA" id="ARBA00013198"/>
    </source>
</evidence>
<evidence type="ECO:0000256" key="6">
    <source>
        <dbReference type="ARBA" id="ARBA00020337"/>
    </source>
</evidence>
<evidence type="ECO:0000256" key="1">
    <source>
        <dbReference type="ARBA" id="ARBA00000832"/>
    </source>
</evidence>
<dbReference type="RefSeq" id="WP_135813953.1">
    <property type="nucleotide sequence ID" value="NZ_RQEV01000012.1"/>
</dbReference>
<dbReference type="EMBL" id="RQEV01000012">
    <property type="protein sequence ID" value="TGK17264.1"/>
    <property type="molecule type" value="Genomic_DNA"/>
</dbReference>
<dbReference type="Gene3D" id="3.40.50.1360">
    <property type="match status" value="1"/>
</dbReference>
<comment type="function">
    <text evidence="2 7">Hydrolysis of 6-phosphogluconolactone to 6-phosphogluconate.</text>
</comment>